<name>A0ABS5B4S1_9STRE</name>
<organism evidence="2 3">
    <name type="scientific">Streptococcus oricebi</name>
    <dbReference type="NCBI Taxonomy" id="1547447"/>
    <lineage>
        <taxon>Bacteria</taxon>
        <taxon>Bacillati</taxon>
        <taxon>Bacillota</taxon>
        <taxon>Bacilli</taxon>
        <taxon>Lactobacillales</taxon>
        <taxon>Streptococcaceae</taxon>
        <taxon>Streptococcus</taxon>
    </lineage>
</organism>
<dbReference type="Proteomes" id="UP001519296">
    <property type="component" value="Unassembled WGS sequence"/>
</dbReference>
<keyword evidence="3" id="KW-1185">Reference proteome</keyword>
<feature type="transmembrane region" description="Helical" evidence="1">
    <location>
        <begin position="129"/>
        <end position="149"/>
    </location>
</feature>
<feature type="transmembrane region" description="Helical" evidence="1">
    <location>
        <begin position="97"/>
        <end position="117"/>
    </location>
</feature>
<feature type="transmembrane region" description="Helical" evidence="1">
    <location>
        <begin position="180"/>
        <end position="200"/>
    </location>
</feature>
<evidence type="ECO:0000313" key="3">
    <source>
        <dbReference type="Proteomes" id="UP001519296"/>
    </source>
</evidence>
<dbReference type="RefSeq" id="WP_209628250.1">
    <property type="nucleotide sequence ID" value="NZ_PRDG01000004.1"/>
</dbReference>
<sequence>MSKMIVEKAEDFKRDIKEFQENNINIGDIERYLEDIKIGIQTSNDEKWVKKGMKEFSLESSLKEVQIRFDYFQKDNKLTFNSIDLLEKPSLNKWDNIFIGLDIIVMLLVACFIKHNYYDLLKYKNMENVLLTFIFPFVLVLSFVLRLVFIKASKQEYWYGNNIFILRRRFIRYIDIRDKVYFYPIPSLLFFSEIIFFNNAARGYYSWKPNEYNIIITSIILFITIYSLIGLIRSFFRFLKIKISLFLSILCIVFLSGLMDLSNWVFVAAIFALTYQLFSEDIWILTKKAAHPLGIFKSSTYNQETLKRNIFKLTLQAQIVLLPFYLSILLSNKYRPFARLLNSLSGNKPDIYSDAFYLGVDKLIFLFILLIIVLGVYKNLNTNTNLKTIISNLEGFIYKDCEYSSEIEPEFVEQLVFYKGEKVPAEAAIKNIKYLPKESHIYWLVEPSDELEEAIVIVRYPVEAKQKPYKGNVKLKVES</sequence>
<keyword evidence="1" id="KW-0472">Membrane</keyword>
<comment type="caution">
    <text evidence="2">The sequence shown here is derived from an EMBL/GenBank/DDBJ whole genome shotgun (WGS) entry which is preliminary data.</text>
</comment>
<feature type="transmembrane region" description="Helical" evidence="1">
    <location>
        <begin position="313"/>
        <end position="335"/>
    </location>
</feature>
<keyword evidence="1" id="KW-0812">Transmembrane</keyword>
<dbReference type="EMBL" id="PRDG01000004">
    <property type="protein sequence ID" value="MBP2623750.1"/>
    <property type="molecule type" value="Genomic_DNA"/>
</dbReference>
<evidence type="ECO:0000313" key="2">
    <source>
        <dbReference type="EMBL" id="MBP2623750.1"/>
    </source>
</evidence>
<feature type="transmembrane region" description="Helical" evidence="1">
    <location>
        <begin position="355"/>
        <end position="377"/>
    </location>
</feature>
<gene>
    <name evidence="2" type="ORF">C4K46_07325</name>
</gene>
<feature type="transmembrane region" description="Helical" evidence="1">
    <location>
        <begin position="239"/>
        <end position="255"/>
    </location>
</feature>
<evidence type="ECO:0000256" key="1">
    <source>
        <dbReference type="SAM" id="Phobius"/>
    </source>
</evidence>
<feature type="transmembrane region" description="Helical" evidence="1">
    <location>
        <begin position="261"/>
        <end position="278"/>
    </location>
</feature>
<accession>A0ABS5B4S1</accession>
<reference evidence="2 3" key="1">
    <citation type="submission" date="2018-02" db="EMBL/GenBank/DDBJ databases">
        <title>Draft genome sequence of Streptococcus oricebi CCUG 70868T type strain.</title>
        <authorList>
            <person name="Mendez V."/>
            <person name="Salva-Serra F."/>
            <person name="Jaen-Luchoro D."/>
            <person name="Gonzales-Siles L."/>
            <person name="Karlsson R."/>
            <person name="Engstrom-Jakobsson H."/>
            <person name="Busquets A."/>
            <person name="Gomila M."/>
            <person name="Pineiro-Iglesias B."/>
            <person name="Bennasar-Figueras A."/>
            <person name="Seeger M."/>
            <person name="Moore E."/>
        </authorList>
    </citation>
    <scope>NUCLEOTIDE SEQUENCE [LARGE SCALE GENOMIC DNA]</scope>
    <source>
        <strain evidence="2 3">CCUG 70868</strain>
    </source>
</reference>
<keyword evidence="1" id="KW-1133">Transmembrane helix</keyword>
<protein>
    <submittedName>
        <fullName evidence="2">Uncharacterized protein</fullName>
    </submittedName>
</protein>
<feature type="transmembrane region" description="Helical" evidence="1">
    <location>
        <begin position="212"/>
        <end position="232"/>
    </location>
</feature>
<proteinExistence type="predicted"/>